<name>A0A8H3AA70_9AGAM</name>
<evidence type="ECO:0000256" key="1">
    <source>
        <dbReference type="SAM" id="MobiDB-lite"/>
    </source>
</evidence>
<comment type="caution">
    <text evidence="2">The sequence shown here is derived from an EMBL/GenBank/DDBJ whole genome shotgun (WGS) entry which is preliminary data.</text>
</comment>
<feature type="compositionally biased region" description="Polar residues" evidence="1">
    <location>
        <begin position="1"/>
        <end position="15"/>
    </location>
</feature>
<organism evidence="2 3">
    <name type="scientific">Rhizoctonia solani</name>
    <dbReference type="NCBI Taxonomy" id="456999"/>
    <lineage>
        <taxon>Eukaryota</taxon>
        <taxon>Fungi</taxon>
        <taxon>Dikarya</taxon>
        <taxon>Basidiomycota</taxon>
        <taxon>Agaricomycotina</taxon>
        <taxon>Agaricomycetes</taxon>
        <taxon>Cantharellales</taxon>
        <taxon>Ceratobasidiaceae</taxon>
        <taxon>Rhizoctonia</taxon>
    </lineage>
</organism>
<feature type="compositionally biased region" description="Polar residues" evidence="1">
    <location>
        <begin position="28"/>
        <end position="37"/>
    </location>
</feature>
<dbReference type="EMBL" id="CAJMXA010000001">
    <property type="protein sequence ID" value="CAE6410274.1"/>
    <property type="molecule type" value="Genomic_DNA"/>
</dbReference>
<protein>
    <recommendedName>
        <fullName evidence="4">F-box domain-containing protein</fullName>
    </recommendedName>
</protein>
<sequence length="653" mass="75481">MPPQTRSRTRMTNAPMTKAGTTKRGATRKSTSESTSKLPPKKKVRANQSSPDKNTGELIVSQFTDLPVELLVEARLQPVATQIILLTVVYNQVAQYLHPLDLIHLSRANKLLRSMFMRRPAADVWRAALTNSGLPPCPDSAMSEPRYASLIYLEQCSECYRPGNHSIDSILLIRLCCACRKRMALSEKDVGKIARVLNHSEYLVPPWEDKWKRWYLLREYEEMKEKFCKLRESDFNAWNAWEDERAELIKARRERAGPLAKWLKDRDEERRGSFNELQKARVTQVESRLLDLGWKQADICEAENYSGEWTSLVYKAKPLDNKDWKDMLPHLLDGLEEAREVRLKKESRVRAWDREDIVEAWLRLLADQIRPLDLTLRWREPRDGSTTDSKHQPHTPLYPQGIEKQDVTISIPSMPPAHPLTGNCPTQVQELLDGDIPTQEFRLKFQSKQRRLKQYYVDWRRKLEAALVQAIPNQKDLKPVELRNPNFRLVATDDTGDLTGPSNRLSLDLRMLLRADVRFSVEHSWLGSSMHYPDRYWGHWTIGTGGPTYDAVSSRIAQAILRELHLSEASYLEMRALGRPFLCSRCTGDPQYHTWDGIVDHYTSQYQFQAWHSIFRQAKFSHDIDSNEPLVRLVPTQDQTPPSADPQSGCCLM</sequence>
<feature type="compositionally biased region" description="Polar residues" evidence="1">
    <location>
        <begin position="636"/>
        <end position="646"/>
    </location>
</feature>
<gene>
    <name evidence="2" type="ORF">RDB_LOCUS8</name>
</gene>
<evidence type="ECO:0000313" key="2">
    <source>
        <dbReference type="EMBL" id="CAE6410274.1"/>
    </source>
</evidence>
<feature type="region of interest" description="Disordered" evidence="1">
    <location>
        <begin position="1"/>
        <end position="56"/>
    </location>
</feature>
<dbReference type="AlphaFoldDB" id="A0A8H3AA70"/>
<dbReference type="Proteomes" id="UP000663853">
    <property type="component" value="Unassembled WGS sequence"/>
</dbReference>
<evidence type="ECO:0000313" key="3">
    <source>
        <dbReference type="Proteomes" id="UP000663853"/>
    </source>
</evidence>
<accession>A0A8H3AA70</accession>
<feature type="region of interest" description="Disordered" evidence="1">
    <location>
        <begin position="634"/>
        <end position="653"/>
    </location>
</feature>
<evidence type="ECO:0008006" key="4">
    <source>
        <dbReference type="Google" id="ProtNLM"/>
    </source>
</evidence>
<dbReference type="OrthoDB" id="2405767at2759"/>
<reference evidence="2" key="1">
    <citation type="submission" date="2021-01" db="EMBL/GenBank/DDBJ databases">
        <authorList>
            <person name="Kaushik A."/>
        </authorList>
    </citation>
    <scope>NUCLEOTIDE SEQUENCE</scope>
    <source>
        <strain evidence="2">AG6-10EEA</strain>
    </source>
</reference>
<proteinExistence type="predicted"/>